<dbReference type="AlphaFoldDB" id="A0A087CP51"/>
<dbReference type="Proteomes" id="UP000029040">
    <property type="component" value="Unassembled WGS sequence"/>
</dbReference>
<dbReference type="EMBL" id="JGZM01000014">
    <property type="protein sequence ID" value="KFI85051.1"/>
    <property type="molecule type" value="Genomic_DNA"/>
</dbReference>
<accession>A0A087CP51</accession>
<reference evidence="2 3" key="1">
    <citation type="submission" date="2014-03" db="EMBL/GenBank/DDBJ databases">
        <title>Genomics of Bifidobacteria.</title>
        <authorList>
            <person name="Ventura M."/>
            <person name="Milani C."/>
            <person name="Lugli G.A."/>
        </authorList>
    </citation>
    <scope>NUCLEOTIDE SEQUENCE [LARGE SCALE GENOMIC DNA]</scope>
    <source>
        <strain evidence="2 3">LMG 14934</strain>
    </source>
</reference>
<organism evidence="2 3">
    <name type="scientific">Bifidobacterium pullorum subsp. saeculare DSM 6531 = LMG 14934</name>
    <dbReference type="NCBI Taxonomy" id="1437611"/>
    <lineage>
        <taxon>Bacteria</taxon>
        <taxon>Bacillati</taxon>
        <taxon>Actinomycetota</taxon>
        <taxon>Actinomycetes</taxon>
        <taxon>Bifidobacteriales</taxon>
        <taxon>Bifidobacteriaceae</taxon>
        <taxon>Bifidobacterium</taxon>
    </lineage>
</organism>
<comment type="caution">
    <text evidence="2">The sequence shown here is derived from an EMBL/GenBank/DDBJ whole genome shotgun (WGS) entry which is preliminary data.</text>
</comment>
<name>A0A087CP51_9BIFI</name>
<evidence type="ECO:0000313" key="2">
    <source>
        <dbReference type="EMBL" id="KFI85051.1"/>
    </source>
</evidence>
<protein>
    <submittedName>
        <fullName evidence="2">Uncharacterized protein</fullName>
    </submittedName>
</protein>
<sequence length="128" mass="14038">MLRTSLQQPITPVDDIDSIHHGIGAHSIIVCLGARSPPLYIRMFPRGGRRQRAPIHYVSLAGRHLSGACQQRAFKVIQQQWGAIAVDEEVAVQPACDRQPRLVGLHGDGNEFPAGRLDRSTPHTHGTP</sequence>
<proteinExistence type="predicted"/>
<feature type="region of interest" description="Disordered" evidence="1">
    <location>
        <begin position="102"/>
        <end position="128"/>
    </location>
</feature>
<evidence type="ECO:0000313" key="3">
    <source>
        <dbReference type="Proteomes" id="UP000029040"/>
    </source>
</evidence>
<evidence type="ECO:0000256" key="1">
    <source>
        <dbReference type="SAM" id="MobiDB-lite"/>
    </source>
</evidence>
<gene>
    <name evidence="2" type="ORF">BSAE_1843</name>
</gene>